<organism evidence="1 2">
    <name type="scientific">Hygrophoropsis aurantiaca</name>
    <dbReference type="NCBI Taxonomy" id="72124"/>
    <lineage>
        <taxon>Eukaryota</taxon>
        <taxon>Fungi</taxon>
        <taxon>Dikarya</taxon>
        <taxon>Basidiomycota</taxon>
        <taxon>Agaricomycotina</taxon>
        <taxon>Agaricomycetes</taxon>
        <taxon>Agaricomycetidae</taxon>
        <taxon>Boletales</taxon>
        <taxon>Coniophorineae</taxon>
        <taxon>Hygrophoropsidaceae</taxon>
        <taxon>Hygrophoropsis</taxon>
    </lineage>
</organism>
<dbReference type="EMBL" id="MU267936">
    <property type="protein sequence ID" value="KAH7907123.1"/>
    <property type="molecule type" value="Genomic_DNA"/>
</dbReference>
<protein>
    <submittedName>
        <fullName evidence="1">Uncharacterized protein</fullName>
    </submittedName>
</protein>
<proteinExistence type="predicted"/>
<accession>A0ACB8A399</accession>
<gene>
    <name evidence="1" type="ORF">BJ138DRAFT_1160869</name>
</gene>
<name>A0ACB8A399_9AGAM</name>
<evidence type="ECO:0000313" key="1">
    <source>
        <dbReference type="EMBL" id="KAH7907123.1"/>
    </source>
</evidence>
<evidence type="ECO:0000313" key="2">
    <source>
        <dbReference type="Proteomes" id="UP000790377"/>
    </source>
</evidence>
<reference evidence="1" key="1">
    <citation type="journal article" date="2021" name="New Phytol.">
        <title>Evolutionary innovations through gain and loss of genes in the ectomycorrhizal Boletales.</title>
        <authorList>
            <person name="Wu G."/>
            <person name="Miyauchi S."/>
            <person name="Morin E."/>
            <person name="Kuo A."/>
            <person name="Drula E."/>
            <person name="Varga T."/>
            <person name="Kohler A."/>
            <person name="Feng B."/>
            <person name="Cao Y."/>
            <person name="Lipzen A."/>
            <person name="Daum C."/>
            <person name="Hundley H."/>
            <person name="Pangilinan J."/>
            <person name="Johnson J."/>
            <person name="Barry K."/>
            <person name="LaButti K."/>
            <person name="Ng V."/>
            <person name="Ahrendt S."/>
            <person name="Min B."/>
            <person name="Choi I.G."/>
            <person name="Park H."/>
            <person name="Plett J.M."/>
            <person name="Magnuson J."/>
            <person name="Spatafora J.W."/>
            <person name="Nagy L.G."/>
            <person name="Henrissat B."/>
            <person name="Grigoriev I.V."/>
            <person name="Yang Z.L."/>
            <person name="Xu J."/>
            <person name="Martin F.M."/>
        </authorList>
    </citation>
    <scope>NUCLEOTIDE SEQUENCE</scope>
    <source>
        <strain evidence="1">ATCC 28755</strain>
    </source>
</reference>
<comment type="caution">
    <text evidence="1">The sequence shown here is derived from an EMBL/GenBank/DDBJ whole genome shotgun (WGS) entry which is preliminary data.</text>
</comment>
<keyword evidence="2" id="KW-1185">Reference proteome</keyword>
<dbReference type="Proteomes" id="UP000790377">
    <property type="component" value="Unassembled WGS sequence"/>
</dbReference>
<sequence length="644" mass="73308">MFRLSSTGNCAIFRFALKTTFRPHFLYHKLPSRALSVSPLMLKERESIQESPSIESSSEEDNRSSRQLRAQRISLNFILSSVERLCKAKTTDNIESFLTHRLLSRKFNTSYRATAFSRVISLLLQKHLFDSATSLYNRMVLEGFVPPNTIRVRIQAVSIVQCGLDEKNIQALKALFKDTVFEMEAFSELLHLLLHETETPFHVVNDIAETYFDIRQTIIALAPELVSELVNASLRTGRVDEAQRWLEKFEDSSRMAGRTPDASVYASMIDILGNVDPCNSSTSQAVLQRMKEKGVLPNISIFNSLIRAELVKQCYFEAYTLYRVIMQKRSTKLMPNDETYKMLFRTTKLTSHNRGSRSRKHKRPLNAVAPRQLFHDMLQCHFTQLKECGRSDVVSASSLHIALRTFMMLEDYPAAFTLIHSLQGLGSRPILQTYLIVITNLILRIKRELGHVRQHGEYRLADFLLQMEPGIIGGPHELMQKTEEAQENGRKISLDPATVAQLLRLGEPKRLDESDLGSPPLRCAASHATNSASTSRIHRRSHRMPTLAMLTCEEIIFPTTPFSSVPLARILHKVILASLFKKAMARTDWDWNEAFDLILSSTREEMIPSLPKDLPLTRLSKPNSSKRGDHFVVTSHNSRTIPKS</sequence>